<feature type="transmembrane region" description="Helical" evidence="2">
    <location>
        <begin position="35"/>
        <end position="55"/>
    </location>
</feature>
<keyword evidence="4" id="KW-1185">Reference proteome</keyword>
<feature type="region of interest" description="Disordered" evidence="1">
    <location>
        <begin position="1"/>
        <end position="22"/>
    </location>
</feature>
<organism evidence="3 4">
    <name type="scientific">Posidoniimonas corsicana</name>
    <dbReference type="NCBI Taxonomy" id="1938618"/>
    <lineage>
        <taxon>Bacteria</taxon>
        <taxon>Pseudomonadati</taxon>
        <taxon>Planctomycetota</taxon>
        <taxon>Planctomycetia</taxon>
        <taxon>Pirellulales</taxon>
        <taxon>Lacipirellulaceae</taxon>
        <taxon>Posidoniimonas</taxon>
    </lineage>
</organism>
<evidence type="ECO:0000313" key="3">
    <source>
        <dbReference type="EMBL" id="TWT32341.1"/>
    </source>
</evidence>
<evidence type="ECO:0000313" key="4">
    <source>
        <dbReference type="Proteomes" id="UP000316714"/>
    </source>
</evidence>
<evidence type="ECO:0000256" key="2">
    <source>
        <dbReference type="SAM" id="Phobius"/>
    </source>
</evidence>
<keyword evidence="2" id="KW-1133">Transmembrane helix</keyword>
<dbReference type="Proteomes" id="UP000316714">
    <property type="component" value="Unassembled WGS sequence"/>
</dbReference>
<name>A0A5C5V1R1_9BACT</name>
<evidence type="ECO:0000256" key="1">
    <source>
        <dbReference type="SAM" id="MobiDB-lite"/>
    </source>
</evidence>
<accession>A0A5C5V1R1</accession>
<proteinExistence type="predicted"/>
<feature type="transmembrane region" description="Helical" evidence="2">
    <location>
        <begin position="75"/>
        <end position="96"/>
    </location>
</feature>
<comment type="caution">
    <text evidence="3">The sequence shown here is derived from an EMBL/GenBank/DDBJ whole genome shotgun (WGS) entry which is preliminary data.</text>
</comment>
<keyword evidence="2" id="KW-0812">Transmembrane</keyword>
<gene>
    <name evidence="3" type="ORF">KOR34_41040</name>
</gene>
<dbReference type="AlphaFoldDB" id="A0A5C5V1R1"/>
<dbReference type="OrthoDB" id="9963047at2"/>
<dbReference type="RefSeq" id="WP_146567622.1">
    <property type="nucleotide sequence ID" value="NZ_SIHJ01000003.1"/>
</dbReference>
<feature type="transmembrane region" description="Helical" evidence="2">
    <location>
        <begin position="102"/>
        <end position="123"/>
    </location>
</feature>
<keyword evidence="2" id="KW-0472">Membrane</keyword>
<protein>
    <submittedName>
        <fullName evidence="3">Uncharacterized protein</fullName>
    </submittedName>
</protein>
<reference evidence="3 4" key="1">
    <citation type="submission" date="2019-02" db="EMBL/GenBank/DDBJ databases">
        <title>Deep-cultivation of Planctomycetes and their phenomic and genomic characterization uncovers novel biology.</title>
        <authorList>
            <person name="Wiegand S."/>
            <person name="Jogler M."/>
            <person name="Boedeker C."/>
            <person name="Pinto D."/>
            <person name="Vollmers J."/>
            <person name="Rivas-Marin E."/>
            <person name="Kohn T."/>
            <person name="Peeters S.H."/>
            <person name="Heuer A."/>
            <person name="Rast P."/>
            <person name="Oberbeckmann S."/>
            <person name="Bunk B."/>
            <person name="Jeske O."/>
            <person name="Meyerdierks A."/>
            <person name="Storesund J.E."/>
            <person name="Kallscheuer N."/>
            <person name="Luecker S."/>
            <person name="Lage O.M."/>
            <person name="Pohl T."/>
            <person name="Merkel B.J."/>
            <person name="Hornburger P."/>
            <person name="Mueller R.-W."/>
            <person name="Bruemmer F."/>
            <person name="Labrenz M."/>
            <person name="Spormann A.M."/>
            <person name="Op Den Camp H."/>
            <person name="Overmann J."/>
            <person name="Amann R."/>
            <person name="Jetten M.S.M."/>
            <person name="Mascher T."/>
            <person name="Medema M.H."/>
            <person name="Devos D.P."/>
            <person name="Kaster A.-K."/>
            <person name="Ovreas L."/>
            <person name="Rohde M."/>
            <person name="Galperin M.Y."/>
            <person name="Jogler C."/>
        </authorList>
    </citation>
    <scope>NUCLEOTIDE SEQUENCE [LARGE SCALE GENOMIC DNA]</scope>
    <source>
        <strain evidence="3 4">KOR34</strain>
    </source>
</reference>
<sequence length="144" mass="15715">MNSQQNAPAGSPAANPFKSPTARAEVRHATRRPVAWGKGIATGAAVWGLASLAAWARFGRFGEVLREGSPEFEIYVLLLGPLWFLSGLLDLQAWGVSSLAEYRLWLLSGVLLQALVWTGVFTAMRSWSARRAFVESRQPTADSQ</sequence>
<dbReference type="EMBL" id="SIHJ01000003">
    <property type="protein sequence ID" value="TWT32341.1"/>
    <property type="molecule type" value="Genomic_DNA"/>
</dbReference>